<name>A0A7K1UGN7_9MICC</name>
<dbReference type="InterPro" id="IPR012893">
    <property type="entry name" value="HipA-like_C"/>
</dbReference>
<evidence type="ECO:0000313" key="7">
    <source>
        <dbReference type="EMBL" id="MVT25536.1"/>
    </source>
</evidence>
<dbReference type="NCBIfam" id="TIGR03071">
    <property type="entry name" value="couple_hipA"/>
    <property type="match status" value="1"/>
</dbReference>
<dbReference type="PANTHER" id="PTHR37419:SF1">
    <property type="entry name" value="SERINE_THREONINE-PROTEIN KINASE TOXIN HIPA"/>
    <property type="match status" value="1"/>
</dbReference>
<evidence type="ECO:0000259" key="5">
    <source>
        <dbReference type="Pfam" id="PF07804"/>
    </source>
</evidence>
<feature type="region of interest" description="Disordered" evidence="4">
    <location>
        <begin position="420"/>
        <end position="443"/>
    </location>
</feature>
<dbReference type="GO" id="GO:0005829">
    <property type="term" value="C:cytosol"/>
    <property type="evidence" value="ECO:0007669"/>
    <property type="project" value="TreeGrafter"/>
</dbReference>
<evidence type="ECO:0000256" key="4">
    <source>
        <dbReference type="SAM" id="MobiDB-lite"/>
    </source>
</evidence>
<dbReference type="Proteomes" id="UP000460157">
    <property type="component" value="Unassembled WGS sequence"/>
</dbReference>
<dbReference type="InterPro" id="IPR017508">
    <property type="entry name" value="HipA_N1"/>
</dbReference>
<comment type="caution">
    <text evidence="7">The sequence shown here is derived from an EMBL/GenBank/DDBJ whole genome shotgun (WGS) entry which is preliminary data.</text>
</comment>
<keyword evidence="3" id="KW-0418">Kinase</keyword>
<feature type="domain" description="HipA N-terminal subdomain 1" evidence="6">
    <location>
        <begin position="5"/>
        <end position="100"/>
    </location>
</feature>
<protein>
    <submittedName>
        <fullName evidence="7">Type II toxin-antitoxin system HipA family toxin</fullName>
    </submittedName>
</protein>
<feature type="compositionally biased region" description="Basic and acidic residues" evidence="4">
    <location>
        <begin position="434"/>
        <end position="443"/>
    </location>
</feature>
<gene>
    <name evidence="7" type="ORF">GNZ21_04025</name>
</gene>
<evidence type="ECO:0000259" key="6">
    <source>
        <dbReference type="Pfam" id="PF13657"/>
    </source>
</evidence>
<dbReference type="RefSeq" id="WP_157321563.1">
    <property type="nucleotide sequence ID" value="NZ_BMFX01000015.1"/>
</dbReference>
<evidence type="ECO:0000256" key="2">
    <source>
        <dbReference type="ARBA" id="ARBA00022679"/>
    </source>
</evidence>
<dbReference type="Pfam" id="PF13657">
    <property type="entry name" value="Couple_hipA"/>
    <property type="match status" value="1"/>
</dbReference>
<dbReference type="Pfam" id="PF07804">
    <property type="entry name" value="HipA_C"/>
    <property type="match status" value="1"/>
</dbReference>
<sequence length="443" mass="49164">MSKTLNVLLYREHVADLVETRGGAHELRYIADTPRTPVSLSMPTAVSKHGGRVVNPFLEGLLPDRADVKEAMGRKFGVSGNNPFAILRHIGEDCAGAVQLVNPDRRDYILAGQGELITMTESEIGQRLSELREDESTSWVTNQEHWSLAGAQAKFAVRIEGGNYYSPEGAEPTTHIIKPGVAGFRDQALNEHICQTALRNVGLRAAETEFRSFDGQDALVVTRYDRRRDRDGNIIRLHQEDMCQALSVRPRDKYESSNGPSAVQIVRLLRESSGNQAEPNIRRFTDGLAANYLLGAPDAHAKNYGVMLAGERVTLTPLYDVASGLPYRSTDPDRSGLSAAAMRIGRENRFGRIQPKHWQRFSKESGVDYESACRRVYELAEQLPDAVSDVLKKESPASDELGVRLLDPLAEQCSIAKSQYKDFRPSPLPSGGIDRIRGQRRPE</sequence>
<dbReference type="Gene3D" id="1.10.1070.20">
    <property type="match status" value="1"/>
</dbReference>
<comment type="similarity">
    <text evidence="1">Belongs to the HipA Ser/Thr kinase family.</text>
</comment>
<keyword evidence="2" id="KW-0808">Transferase</keyword>
<dbReference type="InterPro" id="IPR052028">
    <property type="entry name" value="HipA_Ser/Thr_kinase"/>
</dbReference>
<feature type="domain" description="HipA-like C-terminal" evidence="5">
    <location>
        <begin position="146"/>
        <end position="386"/>
    </location>
</feature>
<evidence type="ECO:0000256" key="1">
    <source>
        <dbReference type="ARBA" id="ARBA00010164"/>
    </source>
</evidence>
<dbReference type="CDD" id="cd17808">
    <property type="entry name" value="HipA_Ec_like"/>
    <property type="match status" value="1"/>
</dbReference>
<organism evidence="7 8">
    <name type="scientific">Nesterenkonia alkaliphila</name>
    <dbReference type="NCBI Taxonomy" id="1463631"/>
    <lineage>
        <taxon>Bacteria</taxon>
        <taxon>Bacillati</taxon>
        <taxon>Actinomycetota</taxon>
        <taxon>Actinomycetes</taxon>
        <taxon>Micrococcales</taxon>
        <taxon>Micrococcaceae</taxon>
        <taxon>Nesterenkonia</taxon>
    </lineage>
</organism>
<dbReference type="OrthoDB" id="3182374at2"/>
<accession>A0A7K1UGN7</accession>
<proteinExistence type="inferred from homology"/>
<evidence type="ECO:0000256" key="3">
    <source>
        <dbReference type="ARBA" id="ARBA00022777"/>
    </source>
</evidence>
<evidence type="ECO:0000313" key="8">
    <source>
        <dbReference type="Proteomes" id="UP000460157"/>
    </source>
</evidence>
<keyword evidence="8" id="KW-1185">Reference proteome</keyword>
<dbReference type="EMBL" id="WRPM01000027">
    <property type="protein sequence ID" value="MVT25536.1"/>
    <property type="molecule type" value="Genomic_DNA"/>
</dbReference>
<dbReference type="AlphaFoldDB" id="A0A7K1UGN7"/>
<dbReference type="PANTHER" id="PTHR37419">
    <property type="entry name" value="SERINE/THREONINE-PROTEIN KINASE TOXIN HIPA"/>
    <property type="match status" value="1"/>
</dbReference>
<reference evidence="7 8" key="1">
    <citation type="submission" date="2019-12" db="EMBL/GenBank/DDBJ databases">
        <title>Nesterenkonia muleiensis sp. nov., a novel actinobacterium isolated from sap of Populus euphratica.</title>
        <authorList>
            <person name="Wang R."/>
        </authorList>
    </citation>
    <scope>NUCLEOTIDE SEQUENCE [LARGE SCALE GENOMIC DNA]</scope>
    <source>
        <strain evidence="7 8">F10</strain>
    </source>
</reference>
<dbReference type="GO" id="GO:0004674">
    <property type="term" value="F:protein serine/threonine kinase activity"/>
    <property type="evidence" value="ECO:0007669"/>
    <property type="project" value="TreeGrafter"/>
</dbReference>